<dbReference type="OrthoDB" id="1421826at2"/>
<dbReference type="SUPFAM" id="SSF160104">
    <property type="entry name" value="Acetoacetate decarboxylase-like"/>
    <property type="match status" value="1"/>
</dbReference>
<organism evidence="1 2">
    <name type="scientific">Dyadobacter koreensis</name>
    <dbReference type="NCBI Taxonomy" id="408657"/>
    <lineage>
        <taxon>Bacteria</taxon>
        <taxon>Pseudomonadati</taxon>
        <taxon>Bacteroidota</taxon>
        <taxon>Cytophagia</taxon>
        <taxon>Cytophagales</taxon>
        <taxon>Spirosomataceae</taxon>
        <taxon>Dyadobacter</taxon>
    </lineage>
</organism>
<sequence>MTDFLKARWEHLVMANYSVPPELLQPYLPKGVELDYFKGETFVSLVGFLFRDTSVFKIPIPFFGTFEEVNLRFYVTRKDAGEIKRGVVFINETVPSKLVAWVANYLYKEHYVAIPTKHHWDFSEKLRKIEYQWKIGKEWSRIYVEASPLSSPMKPDSIEEFIFEHYYGYTRIDENSTEEYNIRHPRWDVNQVTNYKINCNFEAMYGRDFAFLKDVKPDSILLAEGSAVSVKWKRNRF</sequence>
<dbReference type="PANTHER" id="PTHR39186:SF1">
    <property type="entry name" value="DUF2071 DOMAIN-CONTAINING PROTEIN"/>
    <property type="match status" value="1"/>
</dbReference>
<name>A0A1H6Z944_9BACT</name>
<accession>A0A1H6Z944</accession>
<dbReference type="STRING" id="408657.SAMN04487995_4734"/>
<dbReference type="Proteomes" id="UP000199532">
    <property type="component" value="Unassembled WGS sequence"/>
</dbReference>
<evidence type="ECO:0000313" key="1">
    <source>
        <dbReference type="EMBL" id="SEJ45405.1"/>
    </source>
</evidence>
<proteinExistence type="predicted"/>
<dbReference type="EMBL" id="FNXY01000008">
    <property type="protein sequence ID" value="SEJ45405.1"/>
    <property type="molecule type" value="Genomic_DNA"/>
</dbReference>
<reference evidence="1 2" key="1">
    <citation type="submission" date="2016-10" db="EMBL/GenBank/DDBJ databases">
        <authorList>
            <person name="de Groot N.N."/>
        </authorList>
    </citation>
    <scope>NUCLEOTIDE SEQUENCE [LARGE SCALE GENOMIC DNA]</scope>
    <source>
        <strain evidence="1 2">DSM 19938</strain>
    </source>
</reference>
<evidence type="ECO:0000313" key="2">
    <source>
        <dbReference type="Proteomes" id="UP000199532"/>
    </source>
</evidence>
<dbReference type="PANTHER" id="PTHR39186">
    <property type="entry name" value="DUF2071 FAMILY PROTEIN"/>
    <property type="match status" value="1"/>
</dbReference>
<dbReference type="AlphaFoldDB" id="A0A1H6Z944"/>
<dbReference type="InterPro" id="IPR018644">
    <property type="entry name" value="DUF2071"/>
</dbReference>
<keyword evidence="2" id="KW-1185">Reference proteome</keyword>
<protein>
    <recommendedName>
        <fullName evidence="3">DUF2071 domain-containing protein</fullName>
    </recommendedName>
</protein>
<dbReference type="InterPro" id="IPR023375">
    <property type="entry name" value="ADC_dom_sf"/>
</dbReference>
<gene>
    <name evidence="1" type="ORF">SAMN04487995_4734</name>
</gene>
<dbReference type="RefSeq" id="WP_090338890.1">
    <property type="nucleotide sequence ID" value="NZ_FNXY01000008.1"/>
</dbReference>
<dbReference type="Pfam" id="PF09844">
    <property type="entry name" value="DUF2071"/>
    <property type="match status" value="1"/>
</dbReference>
<evidence type="ECO:0008006" key="3">
    <source>
        <dbReference type="Google" id="ProtNLM"/>
    </source>
</evidence>